<dbReference type="HAMAP" id="MF_01366">
    <property type="entry name" value="Ribosomal_uL13"/>
    <property type="match status" value="1"/>
</dbReference>
<dbReference type="InterPro" id="IPR036899">
    <property type="entry name" value="Ribosomal_uL13_sf"/>
</dbReference>
<keyword evidence="3" id="KW-0687">Ribonucleoprotein</keyword>
<evidence type="ECO:0000313" key="5">
    <source>
        <dbReference type="Proteomes" id="UP000256970"/>
    </source>
</evidence>
<dbReference type="Pfam" id="PF00572">
    <property type="entry name" value="Ribosomal_L13"/>
    <property type="match status" value="1"/>
</dbReference>
<evidence type="ECO:0008006" key="6">
    <source>
        <dbReference type="Google" id="ProtNLM"/>
    </source>
</evidence>
<dbReference type="InterPro" id="IPR005823">
    <property type="entry name" value="Ribosomal_uL13_bac-type"/>
</dbReference>
<dbReference type="PANTHER" id="PTHR11545:SF2">
    <property type="entry name" value="LARGE RIBOSOMAL SUBUNIT PROTEIN UL13M"/>
    <property type="match status" value="1"/>
</dbReference>
<sequence>MPNPSRPFAGLEKVDFTGLRLRLVDAENQIIGRLAANLSVILQGKDKPVYAPHKDCGDICVVVNAEKAVFTGNKWEGKLYRWHTGYPGGLKEITAKELWRRDPTEILRRTVYGMLPKNNLRDARMRKLRVYAGPHHPFSGVELLPWHTPPRKLQDKGLGWLLPQGFEPMNPEAYAQRMRGSKLVQQAQQQQQQQQLEAGQAVADGSSSSVLTGFEELLTAEEIEFVLKSSSKQSS</sequence>
<dbReference type="PANTHER" id="PTHR11545">
    <property type="entry name" value="RIBOSOMAL PROTEIN L13"/>
    <property type="match status" value="1"/>
</dbReference>
<dbReference type="GO" id="GO:0003735">
    <property type="term" value="F:structural constituent of ribosome"/>
    <property type="evidence" value="ECO:0007669"/>
    <property type="project" value="InterPro"/>
</dbReference>
<protein>
    <recommendedName>
        <fullName evidence="6">Ribosomal protein L13</fullName>
    </recommendedName>
</protein>
<keyword evidence="2" id="KW-0689">Ribosomal protein</keyword>
<dbReference type="CDD" id="cd00392">
    <property type="entry name" value="Ribosomal_L13"/>
    <property type="match status" value="1"/>
</dbReference>
<evidence type="ECO:0000256" key="2">
    <source>
        <dbReference type="ARBA" id="ARBA00022980"/>
    </source>
</evidence>
<reference evidence="4 5" key="1">
    <citation type="submission" date="2016-10" db="EMBL/GenBank/DDBJ databases">
        <authorList>
            <person name="Cai Z."/>
        </authorList>
    </citation>
    <scope>NUCLEOTIDE SEQUENCE [LARGE SCALE GENOMIC DNA]</scope>
</reference>
<dbReference type="GO" id="GO:0003729">
    <property type="term" value="F:mRNA binding"/>
    <property type="evidence" value="ECO:0007669"/>
    <property type="project" value="TreeGrafter"/>
</dbReference>
<accession>A0A383VTZ4</accession>
<dbReference type="SUPFAM" id="SSF52161">
    <property type="entry name" value="Ribosomal protein L13"/>
    <property type="match status" value="1"/>
</dbReference>
<dbReference type="GO" id="GO:0005762">
    <property type="term" value="C:mitochondrial large ribosomal subunit"/>
    <property type="evidence" value="ECO:0007669"/>
    <property type="project" value="TreeGrafter"/>
</dbReference>
<keyword evidence="5" id="KW-1185">Reference proteome</keyword>
<dbReference type="AlphaFoldDB" id="A0A383VTZ4"/>
<dbReference type="Gene3D" id="3.90.1180.10">
    <property type="entry name" value="Ribosomal protein L13"/>
    <property type="match status" value="1"/>
</dbReference>
<evidence type="ECO:0000256" key="3">
    <source>
        <dbReference type="ARBA" id="ARBA00023274"/>
    </source>
</evidence>
<gene>
    <name evidence="4" type="ORF">BQ4739_LOCUS9275</name>
</gene>
<dbReference type="GO" id="GO:0006412">
    <property type="term" value="P:translation"/>
    <property type="evidence" value="ECO:0007669"/>
    <property type="project" value="InterPro"/>
</dbReference>
<comment type="similarity">
    <text evidence="1">Belongs to the universal ribosomal protein uL13 family.</text>
</comment>
<evidence type="ECO:0000256" key="1">
    <source>
        <dbReference type="ARBA" id="ARBA00006227"/>
    </source>
</evidence>
<name>A0A383VTZ4_TETOB</name>
<evidence type="ECO:0000313" key="4">
    <source>
        <dbReference type="EMBL" id="SZX68965.1"/>
    </source>
</evidence>
<dbReference type="GO" id="GO:0017148">
    <property type="term" value="P:negative regulation of translation"/>
    <property type="evidence" value="ECO:0007669"/>
    <property type="project" value="TreeGrafter"/>
</dbReference>
<proteinExistence type="inferred from homology"/>
<organism evidence="4 5">
    <name type="scientific">Tetradesmus obliquus</name>
    <name type="common">Green alga</name>
    <name type="synonym">Acutodesmus obliquus</name>
    <dbReference type="NCBI Taxonomy" id="3088"/>
    <lineage>
        <taxon>Eukaryota</taxon>
        <taxon>Viridiplantae</taxon>
        <taxon>Chlorophyta</taxon>
        <taxon>core chlorophytes</taxon>
        <taxon>Chlorophyceae</taxon>
        <taxon>CS clade</taxon>
        <taxon>Sphaeropleales</taxon>
        <taxon>Scenedesmaceae</taxon>
        <taxon>Tetradesmus</taxon>
    </lineage>
</organism>
<dbReference type="EMBL" id="FNXT01000894">
    <property type="protein sequence ID" value="SZX68965.1"/>
    <property type="molecule type" value="Genomic_DNA"/>
</dbReference>
<dbReference type="InterPro" id="IPR005822">
    <property type="entry name" value="Ribosomal_uL13"/>
</dbReference>
<dbReference type="Proteomes" id="UP000256970">
    <property type="component" value="Unassembled WGS sequence"/>
</dbReference>
<dbReference type="NCBIfam" id="TIGR01066">
    <property type="entry name" value="rplM_bact"/>
    <property type="match status" value="1"/>
</dbReference>
<dbReference type="STRING" id="3088.A0A383VTZ4"/>